<feature type="region of interest" description="Disordered" evidence="1">
    <location>
        <begin position="958"/>
        <end position="1060"/>
    </location>
</feature>
<evidence type="ECO:0000313" key="3">
    <source>
        <dbReference type="Proteomes" id="UP000663853"/>
    </source>
</evidence>
<feature type="region of interest" description="Disordered" evidence="1">
    <location>
        <begin position="523"/>
        <end position="753"/>
    </location>
</feature>
<dbReference type="Proteomes" id="UP000663853">
    <property type="component" value="Unassembled WGS sequence"/>
</dbReference>
<gene>
    <name evidence="2" type="ORF">RDB_LOCUS70330</name>
</gene>
<dbReference type="EMBL" id="CAJMXA010001665">
    <property type="protein sequence ID" value="CAE6467383.1"/>
    <property type="molecule type" value="Genomic_DNA"/>
</dbReference>
<feature type="region of interest" description="Disordered" evidence="1">
    <location>
        <begin position="1273"/>
        <end position="1298"/>
    </location>
</feature>
<feature type="compositionally biased region" description="Polar residues" evidence="1">
    <location>
        <begin position="631"/>
        <end position="651"/>
    </location>
</feature>
<feature type="compositionally biased region" description="Basic and acidic residues" evidence="1">
    <location>
        <begin position="280"/>
        <end position="314"/>
    </location>
</feature>
<feature type="compositionally biased region" description="Polar residues" evidence="1">
    <location>
        <begin position="958"/>
        <end position="983"/>
    </location>
</feature>
<feature type="region of interest" description="Disordered" evidence="1">
    <location>
        <begin position="1231"/>
        <end position="1257"/>
    </location>
</feature>
<feature type="compositionally biased region" description="Basic and acidic residues" evidence="1">
    <location>
        <begin position="531"/>
        <end position="546"/>
    </location>
</feature>
<feature type="compositionally biased region" description="Polar residues" evidence="1">
    <location>
        <begin position="323"/>
        <end position="336"/>
    </location>
</feature>
<evidence type="ECO:0000256" key="1">
    <source>
        <dbReference type="SAM" id="MobiDB-lite"/>
    </source>
</evidence>
<feature type="region of interest" description="Disordered" evidence="1">
    <location>
        <begin position="216"/>
        <end position="260"/>
    </location>
</feature>
<feature type="region of interest" description="Disordered" evidence="1">
    <location>
        <begin position="272"/>
        <end position="394"/>
    </location>
</feature>
<feature type="region of interest" description="Disordered" evidence="1">
    <location>
        <begin position="1136"/>
        <end position="1157"/>
    </location>
</feature>
<feature type="compositionally biased region" description="Polar residues" evidence="1">
    <location>
        <begin position="666"/>
        <end position="675"/>
    </location>
</feature>
<feature type="compositionally biased region" description="Low complexity" evidence="1">
    <location>
        <begin position="1"/>
        <end position="34"/>
    </location>
</feature>
<name>A0A8H3BWL5_9AGAM</name>
<sequence>MFKSLSSRSTRSVSVSSSGTITSASSLTTPTSASFLAPTLPPIPPTPNRDIPSICVVAATPGTPSSPIIEKRRTRTLVPKRSVIGKENGPHGESSRVGSLGRVRPKQTPSIPEQPPDPQTQVADLVARQFVASQNDRQCHTMGPSSGFSFVPAPRNPSPPTRQTSYRIKPSKSTKRVLVENRKESSGGQVEAIKETISKSTRPISRIGSEVLDSLRGGTLTRGTSRAAKVGSTRVSTDASVREGSTDENAGTAYVVKKRKSRGTLDSIRWALGDRTNAARKAEKEKEKAEKALEKGRRSQDSSGSERPRVKLTIDTRAPPVDTSHSATDTPSTSVLSPVAETPITTAESATDSEAITSGTEKTKWKWTIGRKRTKSPGPSLSPTSERPGHGRTMSLDVDALLATTNSGDPGGELGTYARRRHRTASLNLPTLMQNAEAEAQAEDCSSPLPLPPQPTPVEIAPVDFGQEPKTTPKTSTGSAETQTSSGTMRRSSIANMIHGDSASNTGSLALRAMRSVRSIASIARLGGWGKGDDSDKSKEKEGTLKDKKRRKSRKMPIFDEDEATNTSGESWEVGALGRDPTMTATARIGQPIMPNLQLSDPRTDLGMGRPSGGDDQEDRDWVAGDREGSGSASRVAPSTISFGKTPQPRMSNESSGSSEYPASSTHETASITSSKPRRSSGIDYDSLFSIDSSEADAGSGTMKGRTQRKQDSSRPPPKSLMGLFEVPAVPAPAPAPDSPPHLEVRGVKVGKGRVRERVREFEARAEEHSSVANLSYGSMRSVSSRQFGSIAPTIGLAPVEEVDKQQDTFFQDREHALSLGRSASVPLHVESPHRPTKTRPKSEHLLRRVSQEDAASISMINAANSDLSDLINRLDLSATPDSKYQLSPPVCRAPPAFVQDSPCKRSPRNPENQQSLTALVGYNHSPVERTSSVEDLDVEIKRVLYKGKTSRASVFTFSPDSTELKPASNSTPGHQHPGTQASPDLEQDTPRERASQASAKARRRTGTYGLRIEDSIHISEEDRRHSDIPEELQAILTSQSESESSPVLSSSSSLPLEPRVTRQNSKVQFQVSDEYLSAQTDNEEVTFDFTGELGQLKGGSRNSFVEVLVSAFKTPALPSVGDGQLQLNLESPIRPLRAGEGSNQETTHSSGGRTPTFAQISTTAAEHSASDSHLDRHAEVFGKLPAARVSGAFDYDTLMRELDEVSSAIEGSTQAQERANRRRLNRLSTDSDRSSLFRGDRGHRRDEPTMSFSFAAPPVSFHNRPYGRQIAHSLENDNTGRLSLTGELPGRDSDDSERFARPGLGDKMFQMGTEHGLPLPSIMASPANSDGSAEQRAAYEDYTSGGFSYAPDRRSSFVSDRRNSYAPSLVDQQRMSFMSYDSHLDVPGNGNTRRSSVDADSLFERRGRPSSISSVSVFGDNGRRRRRSRAMFNPSYRPVSIISMQSETTGEDDTMVSMIGGADNARVPRKSIATNLLLDASPCMRAEKRAKELARAQHIEANRAASLSALTGTPAGLTPSQPRSSGDSIFEYSPSKGRSCLPSRPFARPRPPGASKSIVDDSDDEEFDLSGRTPMPSMFNRRMSPAVGNTTISSARRRSSGLICTAEPPDTPPLSDEESVAGVSHVGDRSRLSISAQVPPSTGRRARTRAQDQRRRQSYGSRSSVNLSISEDDLPRGASAFVSRAHSNADSSASESVVVINPDAQMAEMIEMISAGYVFSNEQLEAVTRYCALRNEAVETVTRSQKIWQDTDFSRFTLSTFEPPTNSSDIKAMIDHSQATYNEIPVEVYRRPRNRHSRNYPRASPYHVSRHSFKSTMSPHTRLATESVEHALALLPPMYDLTSRSPRPVPESPYGSLTGMGLLSPGPGARAIPTAAPLSPLVVNVQPVTSIEEKSSKPGLRPRAGSDARSALGWGRKPSASSINGKAPATQAVVPTAAKENEAAGTMSNTNHNLRFNRPRPKGRVASGNARPSTLRV</sequence>
<feature type="compositionally biased region" description="Pro residues" evidence="1">
    <location>
        <begin position="730"/>
        <end position="740"/>
    </location>
</feature>
<feature type="region of interest" description="Disordered" evidence="1">
    <location>
        <begin position="137"/>
        <end position="190"/>
    </location>
</feature>
<proteinExistence type="predicted"/>
<feature type="region of interest" description="Disordered" evidence="1">
    <location>
        <begin position="1"/>
        <end position="119"/>
    </location>
</feature>
<feature type="compositionally biased region" description="Basic and acidic residues" evidence="1">
    <location>
        <begin position="1012"/>
        <end position="1029"/>
    </location>
</feature>
<feature type="compositionally biased region" description="Low complexity" evidence="1">
    <location>
        <begin position="1927"/>
        <end position="1939"/>
    </location>
</feature>
<protein>
    <submittedName>
        <fullName evidence="2">Uncharacterized protein</fullName>
    </submittedName>
</protein>
<feature type="region of interest" description="Disordered" evidence="1">
    <location>
        <begin position="1892"/>
        <end position="1978"/>
    </location>
</feature>
<feature type="region of interest" description="Disordered" evidence="1">
    <location>
        <begin position="1512"/>
        <end position="1671"/>
    </location>
</feature>
<reference evidence="2" key="1">
    <citation type="submission" date="2021-01" db="EMBL/GenBank/DDBJ databases">
        <authorList>
            <person name="Kaushik A."/>
        </authorList>
    </citation>
    <scope>NUCLEOTIDE SEQUENCE</scope>
    <source>
        <strain evidence="2">AG6-10EEA</strain>
    </source>
</reference>
<feature type="compositionally biased region" description="Polar residues" evidence="1">
    <location>
        <begin position="469"/>
        <end position="493"/>
    </location>
</feature>
<comment type="caution">
    <text evidence="2">The sequence shown here is derived from an EMBL/GenBank/DDBJ whole genome shotgun (WGS) entry which is preliminary data.</text>
</comment>
<feature type="compositionally biased region" description="Polar residues" evidence="1">
    <location>
        <begin position="1142"/>
        <end position="1157"/>
    </location>
</feature>
<feature type="compositionally biased region" description="Basic and acidic residues" evidence="1">
    <location>
        <begin position="1231"/>
        <end position="1249"/>
    </location>
</feature>
<evidence type="ECO:0000313" key="2">
    <source>
        <dbReference type="EMBL" id="CAE6467383.1"/>
    </source>
</evidence>
<feature type="region of interest" description="Disordered" evidence="1">
    <location>
        <begin position="436"/>
        <end position="493"/>
    </location>
</feature>
<feature type="compositionally biased region" description="Low complexity" evidence="1">
    <location>
        <begin position="652"/>
        <end position="665"/>
    </location>
</feature>
<feature type="compositionally biased region" description="Low complexity" evidence="1">
    <location>
        <begin position="1039"/>
        <end position="1059"/>
    </location>
</feature>
<organism evidence="2 3">
    <name type="scientific">Rhizoctonia solani</name>
    <dbReference type="NCBI Taxonomy" id="456999"/>
    <lineage>
        <taxon>Eukaryota</taxon>
        <taxon>Fungi</taxon>
        <taxon>Dikarya</taxon>
        <taxon>Basidiomycota</taxon>
        <taxon>Agaricomycotina</taxon>
        <taxon>Agaricomycetes</taxon>
        <taxon>Cantharellales</taxon>
        <taxon>Ceratobasidiaceae</taxon>
        <taxon>Rhizoctonia</taxon>
    </lineage>
</organism>
<feature type="compositionally biased region" description="Basic and acidic residues" evidence="1">
    <location>
        <begin position="620"/>
        <end position="629"/>
    </location>
</feature>
<feature type="compositionally biased region" description="Polar residues" evidence="1">
    <location>
        <begin position="1519"/>
        <end position="1528"/>
    </location>
</feature>
<feature type="compositionally biased region" description="Polar residues" evidence="1">
    <location>
        <begin position="343"/>
        <end position="360"/>
    </location>
</feature>
<accession>A0A8H3BWL5</accession>